<keyword evidence="7" id="KW-0443">Lipid metabolism</keyword>
<name>A0A9N8DPJ6_9STRA</name>
<dbReference type="GO" id="GO:0004768">
    <property type="term" value="F:stearoyl-CoA 9-desaturase activity"/>
    <property type="evidence" value="ECO:0007669"/>
    <property type="project" value="TreeGrafter"/>
</dbReference>
<evidence type="ECO:0000256" key="4">
    <source>
        <dbReference type="ARBA" id="ARBA00022832"/>
    </source>
</evidence>
<evidence type="ECO:0000313" key="9">
    <source>
        <dbReference type="EMBL" id="CAB9504391.1"/>
    </source>
</evidence>
<keyword evidence="3" id="KW-0812">Transmembrane</keyword>
<keyword evidence="5" id="KW-1133">Transmembrane helix</keyword>
<dbReference type="PANTHER" id="PTHR11351">
    <property type="entry name" value="ACYL-COA DESATURASE"/>
    <property type="match status" value="1"/>
</dbReference>
<dbReference type="GO" id="GO:0006636">
    <property type="term" value="P:unsaturated fatty acid biosynthetic process"/>
    <property type="evidence" value="ECO:0007669"/>
    <property type="project" value="TreeGrafter"/>
</dbReference>
<protein>
    <submittedName>
        <fullName evidence="9">Acyl-CoA</fullName>
    </submittedName>
</protein>
<evidence type="ECO:0000256" key="8">
    <source>
        <dbReference type="ARBA" id="ARBA00023136"/>
    </source>
</evidence>
<sequence length="255" mass="27990">MGKGGCNYKTDVTTTATPVVSIPSKSVTGKDAVPLVSKEAPWWRRGGMHVNEIGMGILVVAPIFTFYTTEQNADLQYWFWVALFHGVSTCFSGNRHGMAFLKIAVCMSACLHRYAAHAAFKCSVATRAAIMVLGCAANQGGPIWWASQHRCHHKHCDLPRDPHSATMAGTEAAFSFFQVFRTVDEEFAPKHCDTFALRVLDTWSFVVPMVEMTTAFLVFGRQGLFCSGGLRRNRKVASLVPHVDVVGCSLSLVRA</sequence>
<accession>A0A9N8DPJ6</accession>
<evidence type="ECO:0000256" key="2">
    <source>
        <dbReference type="ARBA" id="ARBA00009295"/>
    </source>
</evidence>
<dbReference type="Proteomes" id="UP001153069">
    <property type="component" value="Unassembled WGS sequence"/>
</dbReference>
<keyword evidence="10" id="KW-1185">Reference proteome</keyword>
<evidence type="ECO:0000256" key="1">
    <source>
        <dbReference type="ARBA" id="ARBA00004141"/>
    </source>
</evidence>
<dbReference type="InterPro" id="IPR015876">
    <property type="entry name" value="Acyl-CoA_DS"/>
</dbReference>
<dbReference type="GO" id="GO:0005506">
    <property type="term" value="F:iron ion binding"/>
    <property type="evidence" value="ECO:0007669"/>
    <property type="project" value="TreeGrafter"/>
</dbReference>
<comment type="subcellular location">
    <subcellularLocation>
        <location evidence="1">Membrane</location>
        <topology evidence="1">Multi-pass membrane protein</topology>
    </subcellularLocation>
</comment>
<dbReference type="PANTHER" id="PTHR11351:SF101">
    <property type="entry name" value="FATTY ACID DESATURASE DOMAIN-CONTAINING PROTEIN"/>
    <property type="match status" value="1"/>
</dbReference>
<comment type="caution">
    <text evidence="9">The sequence shown here is derived from an EMBL/GenBank/DDBJ whole genome shotgun (WGS) entry which is preliminary data.</text>
</comment>
<dbReference type="AlphaFoldDB" id="A0A9N8DPJ6"/>
<keyword evidence="6" id="KW-0560">Oxidoreductase</keyword>
<reference evidence="9" key="1">
    <citation type="submission" date="2020-06" db="EMBL/GenBank/DDBJ databases">
        <authorList>
            <consortium name="Plant Systems Biology data submission"/>
        </authorList>
    </citation>
    <scope>NUCLEOTIDE SEQUENCE</scope>
    <source>
        <strain evidence="9">D6</strain>
    </source>
</reference>
<dbReference type="OrthoDB" id="410347at2759"/>
<comment type="similarity">
    <text evidence="2">Belongs to the fatty acid desaturase type 1 family.</text>
</comment>
<proteinExistence type="inferred from homology"/>
<evidence type="ECO:0000313" key="10">
    <source>
        <dbReference type="Proteomes" id="UP001153069"/>
    </source>
</evidence>
<evidence type="ECO:0000256" key="3">
    <source>
        <dbReference type="ARBA" id="ARBA00022692"/>
    </source>
</evidence>
<gene>
    <name evidence="9" type="ORF">SEMRO_195_G083310.1</name>
</gene>
<dbReference type="GO" id="GO:0005789">
    <property type="term" value="C:endoplasmic reticulum membrane"/>
    <property type="evidence" value="ECO:0007669"/>
    <property type="project" value="TreeGrafter"/>
</dbReference>
<evidence type="ECO:0000256" key="7">
    <source>
        <dbReference type="ARBA" id="ARBA00023098"/>
    </source>
</evidence>
<evidence type="ECO:0000256" key="6">
    <source>
        <dbReference type="ARBA" id="ARBA00023002"/>
    </source>
</evidence>
<keyword evidence="8" id="KW-0472">Membrane</keyword>
<evidence type="ECO:0000256" key="5">
    <source>
        <dbReference type="ARBA" id="ARBA00022989"/>
    </source>
</evidence>
<dbReference type="EMBL" id="CAICTM010000194">
    <property type="protein sequence ID" value="CAB9504391.1"/>
    <property type="molecule type" value="Genomic_DNA"/>
</dbReference>
<organism evidence="9 10">
    <name type="scientific">Seminavis robusta</name>
    <dbReference type="NCBI Taxonomy" id="568900"/>
    <lineage>
        <taxon>Eukaryota</taxon>
        <taxon>Sar</taxon>
        <taxon>Stramenopiles</taxon>
        <taxon>Ochrophyta</taxon>
        <taxon>Bacillariophyta</taxon>
        <taxon>Bacillariophyceae</taxon>
        <taxon>Bacillariophycidae</taxon>
        <taxon>Naviculales</taxon>
        <taxon>Naviculaceae</taxon>
        <taxon>Seminavis</taxon>
    </lineage>
</organism>
<keyword evidence="4" id="KW-0276">Fatty acid metabolism</keyword>